<dbReference type="EMBL" id="AWOR01000051">
    <property type="protein sequence ID" value="KGH28285.1"/>
    <property type="molecule type" value="Genomic_DNA"/>
</dbReference>
<evidence type="ECO:0000313" key="1">
    <source>
        <dbReference type="EMBL" id="KGH28285.1"/>
    </source>
</evidence>
<protein>
    <submittedName>
        <fullName evidence="1">Uncharacterized protein</fullName>
    </submittedName>
</protein>
<evidence type="ECO:0000313" key="2">
    <source>
        <dbReference type="Proteomes" id="UP000029553"/>
    </source>
</evidence>
<dbReference type="Proteomes" id="UP000029553">
    <property type="component" value="Unassembled WGS sequence"/>
</dbReference>
<accession>A0A096GSX8</accession>
<comment type="caution">
    <text evidence="1">The sequence shown here is derived from an EMBL/GenBank/DDBJ whole genome shotgun (WGS) entry which is preliminary data.</text>
</comment>
<gene>
    <name evidence="1" type="ORF">P353_16070</name>
</gene>
<sequence>MRVNLQTANLVLPCLRKPSNHSTVWLRFNELLCGPQPFSRPLGINPDKLLWGKAELSKAHCEWSLRRSNQIDPTTLVRQQLRQGWPEQPPFTQRGLGQQQLAQAMSWPTPTGQRGIELRKTSRESSPGRACYLCAAPNRLRKVRRQMPAVKVTGIVCDGVGCGIHGFYLYGHTV</sequence>
<reference evidence="1 2" key="1">
    <citation type="submission" date="2013-09" db="EMBL/GenBank/DDBJ databases">
        <title>High correlation between genotypes and phenotypes of environmental bacteria Comamonas testosteroni strains.</title>
        <authorList>
            <person name="Liu L."/>
            <person name="Zhu W."/>
            <person name="Xia X."/>
            <person name="Xu B."/>
            <person name="Luo M."/>
            <person name="Wang G."/>
        </authorList>
    </citation>
    <scope>NUCLEOTIDE SEQUENCE [LARGE SCALE GENOMIC DNA]</scope>
    <source>
        <strain evidence="1 2">JL40</strain>
    </source>
</reference>
<organism evidence="1 2">
    <name type="scientific">Comamonas testosteroni</name>
    <name type="common">Pseudomonas testosteroni</name>
    <dbReference type="NCBI Taxonomy" id="285"/>
    <lineage>
        <taxon>Bacteria</taxon>
        <taxon>Pseudomonadati</taxon>
        <taxon>Pseudomonadota</taxon>
        <taxon>Betaproteobacteria</taxon>
        <taxon>Burkholderiales</taxon>
        <taxon>Comamonadaceae</taxon>
        <taxon>Comamonas</taxon>
    </lineage>
</organism>
<name>A0A096GSX8_COMTE</name>
<dbReference type="AlphaFoldDB" id="A0A096GSX8"/>
<proteinExistence type="predicted"/>